<gene>
    <name evidence="7" type="ORF">WA026_015249</name>
</gene>
<evidence type="ECO:0000313" key="7">
    <source>
        <dbReference type="EMBL" id="KAK9872003.1"/>
    </source>
</evidence>
<dbReference type="SUPFAM" id="SSF51905">
    <property type="entry name" value="FAD/NAD(P)-binding domain"/>
    <property type="match status" value="1"/>
</dbReference>
<dbReference type="SUPFAM" id="SSF54373">
    <property type="entry name" value="FAD-linked reductases, C-terminal domain"/>
    <property type="match status" value="1"/>
</dbReference>
<dbReference type="Gene3D" id="3.50.50.60">
    <property type="entry name" value="FAD/NAD(P)-binding domain"/>
    <property type="match status" value="1"/>
</dbReference>
<keyword evidence="8" id="KW-1185">Reference proteome</keyword>
<evidence type="ECO:0000256" key="4">
    <source>
        <dbReference type="RuleBase" id="RU003968"/>
    </source>
</evidence>
<dbReference type="GO" id="GO:0016614">
    <property type="term" value="F:oxidoreductase activity, acting on CH-OH group of donors"/>
    <property type="evidence" value="ECO:0007669"/>
    <property type="project" value="InterPro"/>
</dbReference>
<keyword evidence="3 4" id="KW-0274">FAD</keyword>
<dbReference type="EMBL" id="JARQZJ010000008">
    <property type="protein sequence ID" value="KAK9872003.1"/>
    <property type="molecule type" value="Genomic_DNA"/>
</dbReference>
<dbReference type="InterPro" id="IPR036188">
    <property type="entry name" value="FAD/NAD-bd_sf"/>
</dbReference>
<comment type="cofactor">
    <cofactor evidence="3">
        <name>FAD</name>
        <dbReference type="ChEBI" id="CHEBI:57692"/>
    </cofactor>
</comment>
<name>A0AAW1TNY6_9CUCU</name>
<dbReference type="GO" id="GO:0050660">
    <property type="term" value="F:flavin adenine dinucleotide binding"/>
    <property type="evidence" value="ECO:0007669"/>
    <property type="project" value="InterPro"/>
</dbReference>
<proteinExistence type="inferred from homology"/>
<reference evidence="7 8" key="1">
    <citation type="submission" date="2023-03" db="EMBL/GenBank/DDBJ databases">
        <title>Genome insight into feeding habits of ladybird beetles.</title>
        <authorList>
            <person name="Li H.-S."/>
            <person name="Huang Y.-H."/>
            <person name="Pang H."/>
        </authorList>
    </citation>
    <scope>NUCLEOTIDE SEQUENCE [LARGE SCALE GENOMIC DNA]</scope>
    <source>
        <strain evidence="7">SYSU_2023b</strain>
        <tissue evidence="7">Whole body</tissue>
    </source>
</reference>
<evidence type="ECO:0000256" key="3">
    <source>
        <dbReference type="PIRSR" id="PIRSR000137-2"/>
    </source>
</evidence>
<keyword evidence="4" id="KW-0285">Flavoprotein</keyword>
<feature type="active site" description="Proton acceptor" evidence="2">
    <location>
        <position position="622"/>
    </location>
</feature>
<dbReference type="Gene3D" id="3.30.560.10">
    <property type="entry name" value="Glucose Oxidase, domain 3"/>
    <property type="match status" value="1"/>
</dbReference>
<dbReference type="PROSITE" id="PS00623">
    <property type="entry name" value="GMC_OXRED_1"/>
    <property type="match status" value="1"/>
</dbReference>
<evidence type="ECO:0000256" key="2">
    <source>
        <dbReference type="PIRSR" id="PIRSR000137-1"/>
    </source>
</evidence>
<evidence type="ECO:0000313" key="8">
    <source>
        <dbReference type="Proteomes" id="UP001431783"/>
    </source>
</evidence>
<dbReference type="Pfam" id="PF00732">
    <property type="entry name" value="GMC_oxred_N"/>
    <property type="match status" value="1"/>
</dbReference>
<dbReference type="PANTHER" id="PTHR11552">
    <property type="entry name" value="GLUCOSE-METHANOL-CHOLINE GMC OXIDOREDUCTASE"/>
    <property type="match status" value="1"/>
</dbReference>
<dbReference type="PANTHER" id="PTHR11552:SF208">
    <property type="entry name" value="RE36204P-RELATED"/>
    <property type="match status" value="1"/>
</dbReference>
<dbReference type="InterPro" id="IPR000172">
    <property type="entry name" value="GMC_OxRdtase_N"/>
</dbReference>
<dbReference type="AlphaFoldDB" id="A0AAW1TNY6"/>
<feature type="binding site" evidence="3">
    <location>
        <position position="166"/>
    </location>
    <ligand>
        <name>FAD</name>
        <dbReference type="ChEBI" id="CHEBI:57692"/>
    </ligand>
</feature>
<evidence type="ECO:0000259" key="6">
    <source>
        <dbReference type="PROSITE" id="PS00623"/>
    </source>
</evidence>
<protein>
    <recommendedName>
        <fullName evidence="6">Glucose-methanol-choline oxidoreductase N-terminal domain-containing protein</fullName>
    </recommendedName>
</protein>
<accession>A0AAW1TNY6</accession>
<evidence type="ECO:0000256" key="1">
    <source>
        <dbReference type="ARBA" id="ARBA00010790"/>
    </source>
</evidence>
<feature type="active site" description="Proton donor" evidence="2">
    <location>
        <position position="578"/>
    </location>
</feature>
<keyword evidence="5" id="KW-0732">Signal</keyword>
<dbReference type="InterPro" id="IPR012132">
    <property type="entry name" value="GMC_OxRdtase"/>
</dbReference>
<organism evidence="7 8">
    <name type="scientific">Henosepilachna vigintioctopunctata</name>
    <dbReference type="NCBI Taxonomy" id="420089"/>
    <lineage>
        <taxon>Eukaryota</taxon>
        <taxon>Metazoa</taxon>
        <taxon>Ecdysozoa</taxon>
        <taxon>Arthropoda</taxon>
        <taxon>Hexapoda</taxon>
        <taxon>Insecta</taxon>
        <taxon>Pterygota</taxon>
        <taxon>Neoptera</taxon>
        <taxon>Endopterygota</taxon>
        <taxon>Coleoptera</taxon>
        <taxon>Polyphaga</taxon>
        <taxon>Cucujiformia</taxon>
        <taxon>Coccinelloidea</taxon>
        <taxon>Coccinellidae</taxon>
        <taxon>Epilachninae</taxon>
        <taxon>Epilachnini</taxon>
        <taxon>Henosepilachna</taxon>
    </lineage>
</organism>
<feature type="signal peptide" evidence="5">
    <location>
        <begin position="1"/>
        <end position="19"/>
    </location>
</feature>
<comment type="similarity">
    <text evidence="1 4">Belongs to the GMC oxidoreductase family.</text>
</comment>
<feature type="binding site" evidence="3">
    <location>
        <position position="298"/>
    </location>
    <ligand>
        <name>FAD</name>
        <dbReference type="ChEBI" id="CHEBI:57692"/>
    </ligand>
</feature>
<evidence type="ECO:0000256" key="5">
    <source>
        <dbReference type="SAM" id="SignalP"/>
    </source>
</evidence>
<feature type="chain" id="PRO_5043654450" description="Glucose-methanol-choline oxidoreductase N-terminal domain-containing protein" evidence="5">
    <location>
        <begin position="20"/>
        <end position="649"/>
    </location>
</feature>
<dbReference type="PIRSF" id="PIRSF000137">
    <property type="entry name" value="Alcohol_oxidase"/>
    <property type="match status" value="1"/>
</dbReference>
<sequence>MKLFLFLTGLLIHIDTVVPQIPELIAATIEATVRDDASTRELVNISFGILERLSTVYSHVPIDHWANTKNWIPNFTLRASYDFIVVGSGSAGAVIANRLSEVPEWNVLLIEAGDYESNVMSAPLIAPTFQYTKYNWEYYAEYQPNMCTGLLNNVMHWPRGKALGGTSTINYMIYTRGNPVDYDNWAAAGNPGWSYEEVLPYFMKSERARLAVADNDIHNYNGYLGVEDIYKSRLLDAFIEGGAEMGLPYIDYNSPKVPFGTSRIQATVKNGRRHSAASAFLKPVRNRPNLHILQPAYVTKLLINRKTRETVGVECEIADQLYKIKATKEVILSAGAFNSPQLLMLAGIGPADHLRELGIKVLQDLPVGRNLHDHLTFPGMAFLINTTESIGIPQFLSPQSLRNFINNGTGPLTSLGGVEGIGYIKTEYSTEPGPQPDMELLYIGGTIASDFGLFTRKGMKITNKVYDGLMKPLHGLGMWTVFPMLLHPKSIGWMKLRSRNPKDYPLFYGNFFTDPENRDIKTFIASIRFVQQLAKTKAFQKFGTFMNPNVHPGCENHQFDSDEYWECCLRSISVTLHHQVGTAKMGPANDPTSVVDNELRVHGVKRLRVADCSIIPFALSAHTNAPSTMVGEKAADIIKRMWLKRKWKN</sequence>
<feature type="domain" description="Glucose-methanol-choline oxidoreductase N-terminal" evidence="6">
    <location>
        <begin position="160"/>
        <end position="183"/>
    </location>
</feature>
<dbReference type="InterPro" id="IPR007867">
    <property type="entry name" value="GMC_OxRtase_C"/>
</dbReference>
<comment type="caution">
    <text evidence="7">The sequence shown here is derived from an EMBL/GenBank/DDBJ whole genome shotgun (WGS) entry which is preliminary data.</text>
</comment>
<dbReference type="Proteomes" id="UP001431783">
    <property type="component" value="Unassembled WGS sequence"/>
</dbReference>
<dbReference type="Pfam" id="PF05199">
    <property type="entry name" value="GMC_oxred_C"/>
    <property type="match status" value="1"/>
</dbReference>